<reference evidence="3 4" key="1">
    <citation type="submission" date="2016-11" db="EMBL/GenBank/DDBJ databases">
        <title>Mixed transmission modes and dynamic genome evolution in an obligate animal-bacterial symbiosis.</title>
        <authorList>
            <person name="Russell S.L."/>
            <person name="Corbett-Detig R.B."/>
            <person name="Cavanaugh C.M."/>
        </authorList>
    </citation>
    <scope>NUCLEOTIDE SEQUENCE [LARGE SCALE GENOMIC DNA]</scope>
    <source>
        <strain evidence="3">Sveles-Q1</strain>
    </source>
</reference>
<proteinExistence type="predicted"/>
<gene>
    <name evidence="3" type="ORF">BOW53_04905</name>
</gene>
<evidence type="ECO:0000259" key="2">
    <source>
        <dbReference type="Pfam" id="PF09335"/>
    </source>
</evidence>
<evidence type="ECO:0000313" key="3">
    <source>
        <dbReference type="EMBL" id="OOZ41207.1"/>
    </source>
</evidence>
<sequence length="192" mass="21887">MRIFSKLYERMMVWAEHRLAPWYLAILSFAESSFFPIPPDVMLAPMTLAKPHKAWHYALITTIASVLGGMLGYLIGMFAFEMIEPLIHKAGYWARFERAQQWFSEWGFWAIFLAGFSPIPYKVFTIAAGVISMAVPPFLIASLIGRGGRFFLVAGIIAWGGERMEQGLRRYIDRIGWILIVAVVTLYFVIKA</sequence>
<dbReference type="Proteomes" id="UP000191110">
    <property type="component" value="Unassembled WGS sequence"/>
</dbReference>
<dbReference type="AlphaFoldDB" id="A0A1T2L7X9"/>
<comment type="caution">
    <text evidence="3">The sequence shown here is derived from an EMBL/GenBank/DDBJ whole genome shotgun (WGS) entry which is preliminary data.</text>
</comment>
<keyword evidence="1" id="KW-0472">Membrane</keyword>
<dbReference type="EMBL" id="MPRL01000013">
    <property type="protein sequence ID" value="OOZ41207.1"/>
    <property type="molecule type" value="Genomic_DNA"/>
</dbReference>
<accession>A0A1T2L7X9</accession>
<name>A0A1T2L7X9_9GAMM</name>
<dbReference type="Pfam" id="PF09335">
    <property type="entry name" value="VTT_dom"/>
    <property type="match status" value="1"/>
</dbReference>
<feature type="transmembrane region" description="Helical" evidence="1">
    <location>
        <begin position="20"/>
        <end position="37"/>
    </location>
</feature>
<dbReference type="GO" id="GO:0005886">
    <property type="term" value="C:plasma membrane"/>
    <property type="evidence" value="ECO:0007669"/>
    <property type="project" value="TreeGrafter"/>
</dbReference>
<evidence type="ECO:0000256" key="1">
    <source>
        <dbReference type="SAM" id="Phobius"/>
    </source>
</evidence>
<feature type="transmembrane region" description="Helical" evidence="1">
    <location>
        <begin position="57"/>
        <end position="80"/>
    </location>
</feature>
<organism evidence="3 4">
    <name type="scientific">Solemya pervernicosa gill symbiont</name>
    <dbReference type="NCBI Taxonomy" id="642797"/>
    <lineage>
        <taxon>Bacteria</taxon>
        <taxon>Pseudomonadati</taxon>
        <taxon>Pseudomonadota</taxon>
        <taxon>Gammaproteobacteria</taxon>
        <taxon>sulfur-oxidizing symbionts</taxon>
    </lineage>
</organism>
<feature type="domain" description="VTT" evidence="2">
    <location>
        <begin position="53"/>
        <end position="157"/>
    </location>
</feature>
<dbReference type="InterPro" id="IPR051311">
    <property type="entry name" value="DedA_domain"/>
</dbReference>
<feature type="transmembrane region" description="Helical" evidence="1">
    <location>
        <begin position="138"/>
        <end position="159"/>
    </location>
</feature>
<protein>
    <recommendedName>
        <fullName evidence="2">VTT domain-containing protein</fullName>
    </recommendedName>
</protein>
<dbReference type="OrthoDB" id="9810270at2"/>
<keyword evidence="1" id="KW-1133">Transmembrane helix</keyword>
<keyword evidence="4" id="KW-1185">Reference proteome</keyword>
<dbReference type="RefSeq" id="WP_078482967.1">
    <property type="nucleotide sequence ID" value="NZ_MPRL01000013.1"/>
</dbReference>
<evidence type="ECO:0000313" key="4">
    <source>
        <dbReference type="Proteomes" id="UP000191110"/>
    </source>
</evidence>
<dbReference type="InterPro" id="IPR032816">
    <property type="entry name" value="VTT_dom"/>
</dbReference>
<feature type="transmembrane region" description="Helical" evidence="1">
    <location>
        <begin position="171"/>
        <end position="190"/>
    </location>
</feature>
<feature type="transmembrane region" description="Helical" evidence="1">
    <location>
        <begin position="106"/>
        <end position="132"/>
    </location>
</feature>
<keyword evidence="1" id="KW-0812">Transmembrane</keyword>
<dbReference type="PANTHER" id="PTHR42709:SF11">
    <property type="entry name" value="DEDA FAMILY PROTEIN"/>
    <property type="match status" value="1"/>
</dbReference>
<dbReference type="PANTHER" id="PTHR42709">
    <property type="entry name" value="ALKALINE PHOSPHATASE LIKE PROTEIN"/>
    <property type="match status" value="1"/>
</dbReference>